<gene>
    <name evidence="2" type="ordered locus">Mcup_1738</name>
</gene>
<dbReference type="EMBL" id="CP002656">
    <property type="protein sequence ID" value="AEB95841.1"/>
    <property type="molecule type" value="Genomic_DNA"/>
</dbReference>
<proteinExistence type="predicted"/>
<evidence type="ECO:0000313" key="3">
    <source>
        <dbReference type="Proteomes" id="UP000007812"/>
    </source>
</evidence>
<organism evidence="2 3">
    <name type="scientific">Metallosphaera cuprina (strain Ar-4)</name>
    <dbReference type="NCBI Taxonomy" id="1006006"/>
    <lineage>
        <taxon>Archaea</taxon>
        <taxon>Thermoproteota</taxon>
        <taxon>Thermoprotei</taxon>
        <taxon>Sulfolobales</taxon>
        <taxon>Sulfolobaceae</taxon>
        <taxon>Metallosphaera</taxon>
    </lineage>
</organism>
<accession>F4G0F4</accession>
<dbReference type="PIRSF" id="PIRSF000090">
    <property type="entry name" value="Beta-ETF"/>
    <property type="match status" value="1"/>
</dbReference>
<evidence type="ECO:0000259" key="1">
    <source>
        <dbReference type="SMART" id="SM00893"/>
    </source>
</evidence>
<dbReference type="KEGG" id="mcn:Mcup_1738"/>
<dbReference type="InterPro" id="IPR012255">
    <property type="entry name" value="ETF_b"/>
</dbReference>
<dbReference type="PANTHER" id="PTHR21294:SF20">
    <property type="entry name" value="ELECTRON TRANSFER FLAVOPROTEIN, SUBUNIT BETA (ETFB)"/>
    <property type="match status" value="1"/>
</dbReference>
<dbReference type="AlphaFoldDB" id="F4G0F4"/>
<dbReference type="Gene3D" id="3.40.50.620">
    <property type="entry name" value="HUPs"/>
    <property type="match status" value="1"/>
</dbReference>
<dbReference type="Pfam" id="PF01012">
    <property type="entry name" value="ETF"/>
    <property type="match status" value="1"/>
</dbReference>
<dbReference type="Proteomes" id="UP000007812">
    <property type="component" value="Chromosome"/>
</dbReference>
<dbReference type="HOGENOM" id="CLU_060196_2_2_2"/>
<dbReference type="SUPFAM" id="SSF52402">
    <property type="entry name" value="Adenine nucleotide alpha hydrolases-like"/>
    <property type="match status" value="1"/>
</dbReference>
<dbReference type="eggNOG" id="arCOG00446">
    <property type="taxonomic scope" value="Archaea"/>
</dbReference>
<name>F4G0F4_METCR</name>
<evidence type="ECO:0000313" key="2">
    <source>
        <dbReference type="EMBL" id="AEB95841.1"/>
    </source>
</evidence>
<keyword evidence="3" id="KW-1185">Reference proteome</keyword>
<dbReference type="PANTHER" id="PTHR21294">
    <property type="entry name" value="ELECTRON TRANSFER FLAVOPROTEIN BETA-SUBUNIT"/>
    <property type="match status" value="1"/>
</dbReference>
<dbReference type="SMART" id="SM00893">
    <property type="entry name" value="ETF"/>
    <property type="match status" value="1"/>
</dbReference>
<protein>
    <submittedName>
        <fullName evidence="2">Electron transfer flavoprotein beta-subunit</fullName>
    </submittedName>
</protein>
<reference evidence="2 3" key="1">
    <citation type="journal article" date="2011" name="J. Bacteriol.">
        <title>Complete genome sequence of Metallosphaera cuprina, a metal sulfide-oxidizing archaeon from a hot spring.</title>
        <authorList>
            <person name="Liu L.J."/>
            <person name="You X.Y."/>
            <person name="Zheng H."/>
            <person name="Wang S."/>
            <person name="Jiang C.Y."/>
            <person name="Liu S.J."/>
        </authorList>
    </citation>
    <scope>NUCLEOTIDE SEQUENCE [LARGE SCALE GENOMIC DNA]</scope>
    <source>
        <strain evidence="2 3">Ar-4</strain>
    </source>
</reference>
<dbReference type="GO" id="GO:0009055">
    <property type="term" value="F:electron transfer activity"/>
    <property type="evidence" value="ECO:0007669"/>
    <property type="project" value="InterPro"/>
</dbReference>
<dbReference type="STRING" id="1006006.Mcup_1738"/>
<dbReference type="PATRIC" id="fig|1006006.8.peg.1745"/>
<dbReference type="InterPro" id="IPR014730">
    <property type="entry name" value="ETF_a/b_N"/>
</dbReference>
<feature type="domain" description="Electron transfer flavoprotein alpha/beta-subunit N-terminal" evidence="1">
    <location>
        <begin position="21"/>
        <end position="205"/>
    </location>
</feature>
<sequence length="242" mass="26086">MVMSVVACFKVVPDDTSIRVVGGKIDTNVQLKVSTYDKNAIEEAVRVKEKTGWKAIGITVGNTDRKSIRDALSMGLDEVIAVNSGYLDVPATAEAIAEAIKNRSPNLVITAETTTDSSTSALPLYLAQQLGFNAISYVRSISINGDKITAERSVGDVEIVEAPLPVVISVTGEINTPRTPSVKQIMESAKKPVTQVNTSARPLSEIIELTPYSVSRKRIVIEKPMEQAIDQLINYLKGDGVL</sequence>
<dbReference type="InterPro" id="IPR014729">
    <property type="entry name" value="Rossmann-like_a/b/a_fold"/>
</dbReference>